<proteinExistence type="predicted"/>
<evidence type="ECO:0000256" key="1">
    <source>
        <dbReference type="ARBA" id="ARBA00004141"/>
    </source>
</evidence>
<feature type="transmembrane region" description="Helical" evidence="5">
    <location>
        <begin position="55"/>
        <end position="88"/>
    </location>
</feature>
<gene>
    <name evidence="6" type="primary">AUGUSTUS-3.0.2_34422</name>
    <name evidence="6" type="ORF">TcasGA2_TC034422</name>
</gene>
<feature type="transmembrane region" description="Helical" evidence="5">
    <location>
        <begin position="231"/>
        <end position="260"/>
    </location>
</feature>
<protein>
    <recommendedName>
        <fullName evidence="8">Tetraspanin</fullName>
    </recommendedName>
</protein>
<reference evidence="6 7" key="2">
    <citation type="journal article" date="2010" name="Nucleic Acids Res.">
        <title>BeetleBase in 2010: revisions to provide comprehensive genomic information for Tribolium castaneum.</title>
        <authorList>
            <person name="Kim H.S."/>
            <person name="Murphy T."/>
            <person name="Xia J."/>
            <person name="Caragea D."/>
            <person name="Park Y."/>
            <person name="Beeman R.W."/>
            <person name="Lorenzen M.D."/>
            <person name="Butcher S."/>
            <person name="Manak J.R."/>
            <person name="Brown S.J."/>
        </authorList>
    </citation>
    <scope>GENOME REANNOTATION</scope>
    <source>
        <strain evidence="6 7">Georgia GA2</strain>
    </source>
</reference>
<dbReference type="InParanoid" id="A0A139WBI4"/>
<dbReference type="KEGG" id="tca:107398657"/>
<evidence type="ECO:0000313" key="6">
    <source>
        <dbReference type="EMBL" id="KYB25328.1"/>
    </source>
</evidence>
<dbReference type="CDD" id="cd03127">
    <property type="entry name" value="tetraspanin_LEL"/>
    <property type="match status" value="1"/>
</dbReference>
<sequence length="286" mass="32122">MNKIVLMSFLRHVIFLLFVIKTINGLIIMFSAEYCFKLFRRSEILPLDGTKPQHAIFVTIDFVTVIFNGFGCLTVLAGLTGFVGAICLNKYPMINFSAGVLFILLAVADFGSMVATHVVINSLNAIVVEDMKDLFKSSRDVVRGPKETISEIQRKYKASMIDGWGKIATGNAHNHSLIDYIQMNQKCCGVTGRHFWLIMVPTSCCPDGYDDNTCNFATAYNSNCMQSYDNFVATLVTIGIQFFFFGVFSVLTFFCSLYLARLKIKYPEDKYDSEDDSSSGSDDYQY</sequence>
<dbReference type="AlphaFoldDB" id="A0A139WBI4"/>
<dbReference type="InterPro" id="IPR018499">
    <property type="entry name" value="Tetraspanin/Peripherin"/>
</dbReference>
<comment type="subcellular location">
    <subcellularLocation>
        <location evidence="1">Membrane</location>
        <topology evidence="1">Multi-pass membrane protein</topology>
    </subcellularLocation>
</comment>
<dbReference type="SUPFAM" id="SSF48652">
    <property type="entry name" value="Tetraspanin"/>
    <property type="match status" value="1"/>
</dbReference>
<dbReference type="EMBL" id="KQ971372">
    <property type="protein sequence ID" value="KYB25328.1"/>
    <property type="molecule type" value="Genomic_DNA"/>
</dbReference>
<dbReference type="Gene3D" id="1.10.1450.10">
    <property type="entry name" value="Tetraspanin"/>
    <property type="match status" value="1"/>
</dbReference>
<keyword evidence="4 5" id="KW-0472">Membrane</keyword>
<keyword evidence="3 5" id="KW-1133">Transmembrane helix</keyword>
<dbReference type="InterPro" id="IPR008952">
    <property type="entry name" value="Tetraspanin_EC2_sf"/>
</dbReference>
<dbReference type="Pfam" id="PF00335">
    <property type="entry name" value="Tetraspanin"/>
    <property type="match status" value="1"/>
</dbReference>
<name>A0A139WBI4_TRICA</name>
<reference evidence="6 7" key="1">
    <citation type="journal article" date="2008" name="Nature">
        <title>The genome of the model beetle and pest Tribolium castaneum.</title>
        <authorList>
            <consortium name="Tribolium Genome Sequencing Consortium"/>
            <person name="Richards S."/>
            <person name="Gibbs R.A."/>
            <person name="Weinstock G.M."/>
            <person name="Brown S.J."/>
            <person name="Denell R."/>
            <person name="Beeman R.W."/>
            <person name="Gibbs R."/>
            <person name="Beeman R.W."/>
            <person name="Brown S.J."/>
            <person name="Bucher G."/>
            <person name="Friedrich M."/>
            <person name="Grimmelikhuijzen C.J."/>
            <person name="Klingler M."/>
            <person name="Lorenzen M."/>
            <person name="Richards S."/>
            <person name="Roth S."/>
            <person name="Schroder R."/>
            <person name="Tautz D."/>
            <person name="Zdobnov E.M."/>
            <person name="Muzny D."/>
            <person name="Gibbs R.A."/>
            <person name="Weinstock G.M."/>
            <person name="Attaway T."/>
            <person name="Bell S."/>
            <person name="Buhay C.J."/>
            <person name="Chandrabose M.N."/>
            <person name="Chavez D."/>
            <person name="Clerk-Blankenburg K.P."/>
            <person name="Cree A."/>
            <person name="Dao M."/>
            <person name="Davis C."/>
            <person name="Chacko J."/>
            <person name="Dinh H."/>
            <person name="Dugan-Rocha S."/>
            <person name="Fowler G."/>
            <person name="Garner T.T."/>
            <person name="Garnes J."/>
            <person name="Gnirke A."/>
            <person name="Hawes A."/>
            <person name="Hernandez J."/>
            <person name="Hines S."/>
            <person name="Holder M."/>
            <person name="Hume J."/>
            <person name="Jhangiani S.N."/>
            <person name="Joshi V."/>
            <person name="Khan Z.M."/>
            <person name="Jackson L."/>
            <person name="Kovar C."/>
            <person name="Kowis A."/>
            <person name="Lee S."/>
            <person name="Lewis L.R."/>
            <person name="Margolis J."/>
            <person name="Morgan M."/>
            <person name="Nazareth L.V."/>
            <person name="Nguyen N."/>
            <person name="Okwuonu G."/>
            <person name="Parker D."/>
            <person name="Richards S."/>
            <person name="Ruiz S.J."/>
            <person name="Santibanez J."/>
            <person name="Savard J."/>
            <person name="Scherer S.E."/>
            <person name="Schneider B."/>
            <person name="Sodergren E."/>
            <person name="Tautz D."/>
            <person name="Vattahil S."/>
            <person name="Villasana D."/>
            <person name="White C.S."/>
            <person name="Wright R."/>
            <person name="Park Y."/>
            <person name="Beeman R.W."/>
            <person name="Lord J."/>
            <person name="Oppert B."/>
            <person name="Lorenzen M."/>
            <person name="Brown S."/>
            <person name="Wang L."/>
            <person name="Savard J."/>
            <person name="Tautz D."/>
            <person name="Richards S."/>
            <person name="Weinstock G."/>
            <person name="Gibbs R.A."/>
            <person name="Liu Y."/>
            <person name="Worley K."/>
            <person name="Weinstock G."/>
            <person name="Elsik C.G."/>
            <person name="Reese J.T."/>
            <person name="Elhaik E."/>
            <person name="Landan G."/>
            <person name="Graur D."/>
            <person name="Arensburger P."/>
            <person name="Atkinson P."/>
            <person name="Beeman R.W."/>
            <person name="Beidler J."/>
            <person name="Brown S.J."/>
            <person name="Demuth J.P."/>
            <person name="Drury D.W."/>
            <person name="Du Y.Z."/>
            <person name="Fujiwara H."/>
            <person name="Lorenzen M."/>
            <person name="Maselli V."/>
            <person name="Osanai M."/>
            <person name="Park Y."/>
            <person name="Robertson H.M."/>
            <person name="Tu Z."/>
            <person name="Wang J.J."/>
            <person name="Wang S."/>
            <person name="Richards S."/>
            <person name="Song H."/>
            <person name="Zhang L."/>
            <person name="Sodergren E."/>
            <person name="Werner D."/>
            <person name="Stanke M."/>
            <person name="Morgenstern B."/>
            <person name="Solovyev V."/>
            <person name="Kosarev P."/>
            <person name="Brown G."/>
            <person name="Chen H.C."/>
            <person name="Ermolaeva O."/>
            <person name="Hlavina W."/>
            <person name="Kapustin Y."/>
            <person name="Kiryutin B."/>
            <person name="Kitts P."/>
            <person name="Maglott D."/>
            <person name="Pruitt K."/>
            <person name="Sapojnikov V."/>
            <person name="Souvorov A."/>
            <person name="Mackey A.J."/>
            <person name="Waterhouse R.M."/>
            <person name="Wyder S."/>
            <person name="Zdobnov E.M."/>
            <person name="Zdobnov E.M."/>
            <person name="Wyder S."/>
            <person name="Kriventseva E.V."/>
            <person name="Kadowaki T."/>
            <person name="Bork P."/>
            <person name="Aranda M."/>
            <person name="Bao R."/>
            <person name="Beermann A."/>
            <person name="Berns N."/>
            <person name="Bolognesi R."/>
            <person name="Bonneton F."/>
            <person name="Bopp D."/>
            <person name="Brown S.J."/>
            <person name="Bucher G."/>
            <person name="Butts T."/>
            <person name="Chaumot A."/>
            <person name="Denell R.E."/>
            <person name="Ferrier D.E."/>
            <person name="Friedrich M."/>
            <person name="Gordon C.M."/>
            <person name="Jindra M."/>
            <person name="Klingler M."/>
            <person name="Lan Q."/>
            <person name="Lattorff H.M."/>
            <person name="Laudet V."/>
            <person name="von Levetsow C."/>
            <person name="Liu Z."/>
            <person name="Lutz R."/>
            <person name="Lynch J.A."/>
            <person name="da Fonseca R.N."/>
            <person name="Posnien N."/>
            <person name="Reuter R."/>
            <person name="Roth S."/>
            <person name="Savard J."/>
            <person name="Schinko J.B."/>
            <person name="Schmitt C."/>
            <person name="Schoppmeier M."/>
            <person name="Schroder R."/>
            <person name="Shippy T.D."/>
            <person name="Simonnet F."/>
            <person name="Marques-Souza H."/>
            <person name="Tautz D."/>
            <person name="Tomoyasu Y."/>
            <person name="Trauner J."/>
            <person name="Van der Zee M."/>
            <person name="Vervoort M."/>
            <person name="Wittkopp N."/>
            <person name="Wimmer E.A."/>
            <person name="Yang X."/>
            <person name="Jones A.K."/>
            <person name="Sattelle D.B."/>
            <person name="Ebert P.R."/>
            <person name="Nelson D."/>
            <person name="Scott J.G."/>
            <person name="Beeman R.W."/>
            <person name="Muthukrishnan S."/>
            <person name="Kramer K.J."/>
            <person name="Arakane Y."/>
            <person name="Beeman R.W."/>
            <person name="Zhu Q."/>
            <person name="Hogenkamp D."/>
            <person name="Dixit R."/>
            <person name="Oppert B."/>
            <person name="Jiang H."/>
            <person name="Zou Z."/>
            <person name="Marshall J."/>
            <person name="Elpidina E."/>
            <person name="Vinokurov K."/>
            <person name="Oppert C."/>
            <person name="Zou Z."/>
            <person name="Evans J."/>
            <person name="Lu Z."/>
            <person name="Zhao P."/>
            <person name="Sumathipala N."/>
            <person name="Altincicek B."/>
            <person name="Vilcinskas A."/>
            <person name="Williams M."/>
            <person name="Hultmark D."/>
            <person name="Hetru C."/>
            <person name="Jiang H."/>
            <person name="Grimmelikhuijzen C.J."/>
            <person name="Hauser F."/>
            <person name="Cazzamali G."/>
            <person name="Williamson M."/>
            <person name="Park Y."/>
            <person name="Li B."/>
            <person name="Tanaka Y."/>
            <person name="Predel R."/>
            <person name="Neupert S."/>
            <person name="Schachtner J."/>
            <person name="Verleyen P."/>
            <person name="Raible F."/>
            <person name="Bork P."/>
            <person name="Friedrich M."/>
            <person name="Walden K.K."/>
            <person name="Robertson H.M."/>
            <person name="Angeli S."/>
            <person name="Foret S."/>
            <person name="Bucher G."/>
            <person name="Schuetz S."/>
            <person name="Maleszka R."/>
            <person name="Wimmer E.A."/>
            <person name="Beeman R.W."/>
            <person name="Lorenzen M."/>
            <person name="Tomoyasu Y."/>
            <person name="Miller S.C."/>
            <person name="Grossmann D."/>
            <person name="Bucher G."/>
        </authorList>
    </citation>
    <scope>NUCLEOTIDE SEQUENCE [LARGE SCALE GENOMIC DNA]</scope>
    <source>
        <strain evidence="6 7">Georgia GA2</strain>
    </source>
</reference>
<feature type="transmembrane region" description="Helical" evidence="5">
    <location>
        <begin position="12"/>
        <end position="32"/>
    </location>
</feature>
<evidence type="ECO:0000256" key="2">
    <source>
        <dbReference type="ARBA" id="ARBA00022692"/>
    </source>
</evidence>
<keyword evidence="7" id="KW-1185">Reference proteome</keyword>
<evidence type="ECO:0000256" key="4">
    <source>
        <dbReference type="ARBA" id="ARBA00023136"/>
    </source>
</evidence>
<dbReference type="OrthoDB" id="6747623at2759"/>
<evidence type="ECO:0000256" key="3">
    <source>
        <dbReference type="ARBA" id="ARBA00022989"/>
    </source>
</evidence>
<accession>A0A139WBI4</accession>
<evidence type="ECO:0000256" key="5">
    <source>
        <dbReference type="SAM" id="Phobius"/>
    </source>
</evidence>
<dbReference type="GO" id="GO:0016020">
    <property type="term" value="C:membrane"/>
    <property type="evidence" value="ECO:0007669"/>
    <property type="project" value="UniProtKB-SubCell"/>
</dbReference>
<dbReference type="Proteomes" id="UP000007266">
    <property type="component" value="Linkage group 9"/>
</dbReference>
<feature type="transmembrane region" description="Helical" evidence="5">
    <location>
        <begin position="100"/>
        <end position="120"/>
    </location>
</feature>
<organism evidence="6 7">
    <name type="scientific">Tribolium castaneum</name>
    <name type="common">Red flour beetle</name>
    <dbReference type="NCBI Taxonomy" id="7070"/>
    <lineage>
        <taxon>Eukaryota</taxon>
        <taxon>Metazoa</taxon>
        <taxon>Ecdysozoa</taxon>
        <taxon>Arthropoda</taxon>
        <taxon>Hexapoda</taxon>
        <taxon>Insecta</taxon>
        <taxon>Pterygota</taxon>
        <taxon>Neoptera</taxon>
        <taxon>Endopterygota</taxon>
        <taxon>Coleoptera</taxon>
        <taxon>Polyphaga</taxon>
        <taxon>Cucujiformia</taxon>
        <taxon>Tenebrionidae</taxon>
        <taxon>Tenebrionidae incertae sedis</taxon>
        <taxon>Tribolium</taxon>
    </lineage>
</organism>
<evidence type="ECO:0000313" key="7">
    <source>
        <dbReference type="Proteomes" id="UP000007266"/>
    </source>
</evidence>
<evidence type="ECO:0008006" key="8">
    <source>
        <dbReference type="Google" id="ProtNLM"/>
    </source>
</evidence>
<keyword evidence="2 5" id="KW-0812">Transmembrane</keyword>